<reference evidence="1 2" key="1">
    <citation type="submission" date="2014-11" db="EMBL/GenBank/DDBJ databases">
        <authorList>
            <person name="Zhu J."/>
            <person name="Qi W."/>
            <person name="Song R."/>
        </authorList>
    </citation>
    <scope>NUCLEOTIDE SEQUENCE [LARGE SCALE GENOMIC DNA]</scope>
</reference>
<name>A0A0G4EPJ1_VITBC</name>
<proteinExistence type="predicted"/>
<dbReference type="VEuPathDB" id="CryptoDB:Vbra_3008"/>
<dbReference type="AlphaFoldDB" id="A0A0G4EPJ1"/>
<protein>
    <submittedName>
        <fullName evidence="1">Uncharacterized protein</fullName>
    </submittedName>
</protein>
<evidence type="ECO:0000313" key="1">
    <source>
        <dbReference type="EMBL" id="CEL99387.1"/>
    </source>
</evidence>
<evidence type="ECO:0000313" key="2">
    <source>
        <dbReference type="Proteomes" id="UP000041254"/>
    </source>
</evidence>
<accession>A0A0G4EPJ1</accession>
<sequence length="72" mass="7774">MPLELELAVEAATALINEEVGKVEHRSAVTTSVLWTPSVRLSSSSDKQGGPHRDLHSSVLMARRLNVSPVLV</sequence>
<dbReference type="InParanoid" id="A0A0G4EPJ1"/>
<dbReference type="EMBL" id="CDMY01000279">
    <property type="protein sequence ID" value="CEL99387.1"/>
    <property type="molecule type" value="Genomic_DNA"/>
</dbReference>
<gene>
    <name evidence="1" type="ORF">Vbra_3008</name>
</gene>
<dbReference type="Proteomes" id="UP000041254">
    <property type="component" value="Unassembled WGS sequence"/>
</dbReference>
<keyword evidence="2" id="KW-1185">Reference proteome</keyword>
<organism evidence="1 2">
    <name type="scientific">Vitrella brassicaformis (strain CCMP3155)</name>
    <dbReference type="NCBI Taxonomy" id="1169540"/>
    <lineage>
        <taxon>Eukaryota</taxon>
        <taxon>Sar</taxon>
        <taxon>Alveolata</taxon>
        <taxon>Colpodellida</taxon>
        <taxon>Vitrellaceae</taxon>
        <taxon>Vitrella</taxon>
    </lineage>
</organism>